<proteinExistence type="predicted"/>
<organism evidence="1 2">
    <name type="scientific">Nepenthes gracilis</name>
    <name type="common">Slender pitcher plant</name>
    <dbReference type="NCBI Taxonomy" id="150966"/>
    <lineage>
        <taxon>Eukaryota</taxon>
        <taxon>Viridiplantae</taxon>
        <taxon>Streptophyta</taxon>
        <taxon>Embryophyta</taxon>
        <taxon>Tracheophyta</taxon>
        <taxon>Spermatophyta</taxon>
        <taxon>Magnoliopsida</taxon>
        <taxon>eudicotyledons</taxon>
        <taxon>Gunneridae</taxon>
        <taxon>Pentapetalae</taxon>
        <taxon>Caryophyllales</taxon>
        <taxon>Nepenthaceae</taxon>
        <taxon>Nepenthes</taxon>
    </lineage>
</organism>
<evidence type="ECO:0000313" key="2">
    <source>
        <dbReference type="Proteomes" id="UP001279734"/>
    </source>
</evidence>
<gene>
    <name evidence="1" type="ORF">Nepgr_004978</name>
</gene>
<name>A0AAD3S2D3_NEPGR</name>
<sequence length="69" mass="7703">MHESHDKASERVCSATPISHNTLTFSLFSSSPYRLSALNYLNCTIFFSRTCGHLDLPAKATPDPDQFEP</sequence>
<dbReference type="AlphaFoldDB" id="A0AAD3S2D3"/>
<dbReference type="EMBL" id="BSYO01000004">
    <property type="protein sequence ID" value="GMH03139.1"/>
    <property type="molecule type" value="Genomic_DNA"/>
</dbReference>
<comment type="caution">
    <text evidence="1">The sequence shown here is derived from an EMBL/GenBank/DDBJ whole genome shotgun (WGS) entry which is preliminary data.</text>
</comment>
<protein>
    <submittedName>
        <fullName evidence="1">Uncharacterized protein</fullName>
    </submittedName>
</protein>
<dbReference type="Proteomes" id="UP001279734">
    <property type="component" value="Unassembled WGS sequence"/>
</dbReference>
<accession>A0AAD3S2D3</accession>
<keyword evidence="2" id="KW-1185">Reference proteome</keyword>
<evidence type="ECO:0000313" key="1">
    <source>
        <dbReference type="EMBL" id="GMH03139.1"/>
    </source>
</evidence>
<reference evidence="1" key="1">
    <citation type="submission" date="2023-05" db="EMBL/GenBank/DDBJ databases">
        <title>Nepenthes gracilis genome sequencing.</title>
        <authorList>
            <person name="Fukushima K."/>
        </authorList>
    </citation>
    <scope>NUCLEOTIDE SEQUENCE</scope>
    <source>
        <strain evidence="1">SING2019-196</strain>
    </source>
</reference>